<protein>
    <submittedName>
        <fullName evidence="2">Uncharacterized protein</fullName>
    </submittedName>
</protein>
<dbReference type="AlphaFoldDB" id="A0A426YX49"/>
<feature type="region of interest" description="Disordered" evidence="1">
    <location>
        <begin position="10"/>
        <end position="29"/>
    </location>
</feature>
<name>A0A426YX49_ENSVE</name>
<reference evidence="2 3" key="1">
    <citation type="journal article" date="2014" name="Agronomy (Basel)">
        <title>A Draft Genome Sequence for Ensete ventricosum, the Drought-Tolerant Tree Against Hunger.</title>
        <authorList>
            <person name="Harrison J."/>
            <person name="Moore K.A."/>
            <person name="Paszkiewicz K."/>
            <person name="Jones T."/>
            <person name="Grant M."/>
            <person name="Ambacheew D."/>
            <person name="Muzemil S."/>
            <person name="Studholme D.J."/>
        </authorList>
    </citation>
    <scope>NUCLEOTIDE SEQUENCE [LARGE SCALE GENOMIC DNA]</scope>
</reference>
<evidence type="ECO:0000313" key="2">
    <source>
        <dbReference type="EMBL" id="RRT56306.1"/>
    </source>
</evidence>
<gene>
    <name evidence="2" type="ORF">B296_00034155</name>
</gene>
<proteinExistence type="predicted"/>
<comment type="caution">
    <text evidence="2">The sequence shown here is derived from an EMBL/GenBank/DDBJ whole genome shotgun (WGS) entry which is preliminary data.</text>
</comment>
<sequence>VADICRKMVAKRSESEGSSDGGGRRGQQQRRLRCDFVTAGGVNCSKGAAAIGGRQGSDAHDCCGGGQQRYEARDCCCCVQFVVGRDQDSWQRTIVASCDVNRLQRKIVVSSFLPQGSLLAAIKEDGSKRSLLAALGSERCVLRLKG</sequence>
<organism evidence="2 3">
    <name type="scientific">Ensete ventricosum</name>
    <name type="common">Abyssinian banana</name>
    <name type="synonym">Musa ensete</name>
    <dbReference type="NCBI Taxonomy" id="4639"/>
    <lineage>
        <taxon>Eukaryota</taxon>
        <taxon>Viridiplantae</taxon>
        <taxon>Streptophyta</taxon>
        <taxon>Embryophyta</taxon>
        <taxon>Tracheophyta</taxon>
        <taxon>Spermatophyta</taxon>
        <taxon>Magnoliopsida</taxon>
        <taxon>Liliopsida</taxon>
        <taxon>Zingiberales</taxon>
        <taxon>Musaceae</taxon>
        <taxon>Ensete</taxon>
    </lineage>
</organism>
<evidence type="ECO:0000313" key="3">
    <source>
        <dbReference type="Proteomes" id="UP000287651"/>
    </source>
</evidence>
<dbReference type="Proteomes" id="UP000287651">
    <property type="component" value="Unassembled WGS sequence"/>
</dbReference>
<evidence type="ECO:0000256" key="1">
    <source>
        <dbReference type="SAM" id="MobiDB-lite"/>
    </source>
</evidence>
<feature type="non-terminal residue" evidence="2">
    <location>
        <position position="1"/>
    </location>
</feature>
<dbReference type="EMBL" id="AMZH03009689">
    <property type="protein sequence ID" value="RRT56306.1"/>
    <property type="molecule type" value="Genomic_DNA"/>
</dbReference>
<accession>A0A426YX49</accession>